<name>C8X9W4_NAKMY</name>
<protein>
    <submittedName>
        <fullName evidence="2">Uncharacterized protein</fullName>
    </submittedName>
</protein>
<evidence type="ECO:0000313" key="3">
    <source>
        <dbReference type="Proteomes" id="UP000002218"/>
    </source>
</evidence>
<proteinExistence type="predicted"/>
<reference evidence="2 3" key="2">
    <citation type="journal article" date="2010" name="Stand. Genomic Sci.">
        <title>Complete genome sequence of Nakamurella multipartita type strain (Y-104).</title>
        <authorList>
            <person name="Tice H."/>
            <person name="Mayilraj S."/>
            <person name="Sims D."/>
            <person name="Lapidus A."/>
            <person name="Nolan M."/>
            <person name="Lucas S."/>
            <person name="Glavina Del Rio T."/>
            <person name="Copeland A."/>
            <person name="Cheng J.F."/>
            <person name="Meincke L."/>
            <person name="Bruce D."/>
            <person name="Goodwin L."/>
            <person name="Pitluck S."/>
            <person name="Ivanova N."/>
            <person name="Mavromatis K."/>
            <person name="Ovchinnikova G."/>
            <person name="Pati A."/>
            <person name="Chen A."/>
            <person name="Palaniappan K."/>
            <person name="Land M."/>
            <person name="Hauser L."/>
            <person name="Chang Y.J."/>
            <person name="Jeffries C.D."/>
            <person name="Detter J.C."/>
            <person name="Brettin T."/>
            <person name="Rohde M."/>
            <person name="Goker M."/>
            <person name="Bristow J."/>
            <person name="Eisen J.A."/>
            <person name="Markowitz V."/>
            <person name="Hugenholtz P."/>
            <person name="Kyrpides N.C."/>
            <person name="Klenk H.P."/>
            <person name="Chen F."/>
        </authorList>
    </citation>
    <scope>NUCLEOTIDE SEQUENCE [LARGE SCALE GENOMIC DNA]</scope>
    <source>
        <strain evidence="3">ATCC 700099 / DSM 44233 / CIP 104796 / JCM 9543 / NBRC 105858 / Y-104</strain>
    </source>
</reference>
<keyword evidence="3" id="KW-1185">Reference proteome</keyword>
<gene>
    <name evidence="2" type="ordered locus">Namu_4890</name>
</gene>
<sequence length="253" mass="27491">MSGPSETHLNDLNLPPAPRADPALYPGERLAFDYLLRDDRVRPLSPGVDGWPDGRDGRTAVVAFGANAAPAQLVAKFGGHGGPIAVTRARLHGCVLAHSAHVSDPGYLPWVLVDSPGAAVDCAVLWLDEGQRARLDVTEPNYELVPVAAERYLLHLAASETPARVPVRAAVYRGRWGALRWPEADRPLPAGTQRQLFERLAALGWFRNMVGSGPLRERQARLAGDAALRDRMRDELVERGMTVPDGWRVDPAG</sequence>
<dbReference type="Proteomes" id="UP000002218">
    <property type="component" value="Chromosome"/>
</dbReference>
<accession>C8X9W4</accession>
<dbReference type="STRING" id="479431.Namu_4890"/>
<dbReference type="AlphaFoldDB" id="C8X9W4"/>
<dbReference type="OrthoDB" id="7626403at2"/>
<dbReference type="EMBL" id="CP001737">
    <property type="protein sequence ID" value="ACV81164.1"/>
    <property type="molecule type" value="Genomic_DNA"/>
</dbReference>
<dbReference type="KEGG" id="nml:Namu_4890"/>
<evidence type="ECO:0000256" key="1">
    <source>
        <dbReference type="SAM" id="MobiDB-lite"/>
    </source>
</evidence>
<organism evidence="2 3">
    <name type="scientific">Nakamurella multipartita (strain ATCC 700099 / DSM 44233 / CIP 104796 / JCM 9543 / NBRC 105858 / Y-104)</name>
    <name type="common">Microsphaera multipartita</name>
    <dbReference type="NCBI Taxonomy" id="479431"/>
    <lineage>
        <taxon>Bacteria</taxon>
        <taxon>Bacillati</taxon>
        <taxon>Actinomycetota</taxon>
        <taxon>Actinomycetes</taxon>
        <taxon>Nakamurellales</taxon>
        <taxon>Nakamurellaceae</taxon>
        <taxon>Nakamurella</taxon>
    </lineage>
</organism>
<feature type="region of interest" description="Disordered" evidence="1">
    <location>
        <begin position="1"/>
        <end position="21"/>
    </location>
</feature>
<reference evidence="3" key="1">
    <citation type="submission" date="2009-09" db="EMBL/GenBank/DDBJ databases">
        <title>The complete genome of Nakamurella multipartita DSM 44233.</title>
        <authorList>
            <consortium name="US DOE Joint Genome Institute (JGI-PGF)"/>
            <person name="Lucas S."/>
            <person name="Copeland A."/>
            <person name="Lapidus A."/>
            <person name="Glavina del Rio T."/>
            <person name="Dalin E."/>
            <person name="Tice H."/>
            <person name="Bruce D."/>
            <person name="Goodwin L."/>
            <person name="Pitluck S."/>
            <person name="Kyrpides N."/>
            <person name="Mavromatis K."/>
            <person name="Ivanova N."/>
            <person name="Ovchinnikova G."/>
            <person name="Sims D."/>
            <person name="Meincke L."/>
            <person name="Brettin T."/>
            <person name="Detter J.C."/>
            <person name="Han C."/>
            <person name="Larimer F."/>
            <person name="Land M."/>
            <person name="Hauser L."/>
            <person name="Markowitz V."/>
            <person name="Cheng J.-F."/>
            <person name="Hugenholtz P."/>
            <person name="Woyke T."/>
            <person name="Wu D."/>
            <person name="Klenk H.-P."/>
            <person name="Eisen J.A."/>
        </authorList>
    </citation>
    <scope>NUCLEOTIDE SEQUENCE [LARGE SCALE GENOMIC DNA]</scope>
    <source>
        <strain evidence="3">ATCC 700099 / DSM 44233 / CIP 104796 / JCM 9543 / NBRC 105858 / Y-104</strain>
    </source>
</reference>
<dbReference type="HOGENOM" id="CLU_087610_0_0_11"/>
<evidence type="ECO:0000313" key="2">
    <source>
        <dbReference type="EMBL" id="ACV81164.1"/>
    </source>
</evidence>
<dbReference type="InParanoid" id="C8X9W4"/>
<dbReference type="RefSeq" id="WP_015749973.1">
    <property type="nucleotide sequence ID" value="NC_013235.1"/>
</dbReference>